<dbReference type="Pfam" id="PF12282">
    <property type="entry name" value="GAF_PdtaS"/>
    <property type="match status" value="1"/>
</dbReference>
<dbReference type="Pfam" id="PF02518">
    <property type="entry name" value="HATPase_c"/>
    <property type="match status" value="1"/>
</dbReference>
<organism evidence="9">
    <name type="scientific">freshwater metagenome</name>
    <dbReference type="NCBI Taxonomy" id="449393"/>
    <lineage>
        <taxon>unclassified sequences</taxon>
        <taxon>metagenomes</taxon>
        <taxon>ecological metagenomes</taxon>
    </lineage>
</organism>
<evidence type="ECO:0000256" key="2">
    <source>
        <dbReference type="ARBA" id="ARBA00012438"/>
    </source>
</evidence>
<dbReference type="Gene3D" id="3.30.450.20">
    <property type="entry name" value="PAS domain"/>
    <property type="match status" value="1"/>
</dbReference>
<dbReference type="Gene3D" id="3.30.450.280">
    <property type="entry name" value="GAF domain"/>
    <property type="match status" value="1"/>
</dbReference>
<keyword evidence="3" id="KW-0597">Phosphoprotein</keyword>
<evidence type="ECO:0000313" key="10">
    <source>
        <dbReference type="EMBL" id="CAB4973049.1"/>
    </source>
</evidence>
<evidence type="ECO:0000256" key="7">
    <source>
        <dbReference type="ARBA" id="ARBA00022840"/>
    </source>
</evidence>
<evidence type="ECO:0000256" key="3">
    <source>
        <dbReference type="ARBA" id="ARBA00022553"/>
    </source>
</evidence>
<dbReference type="EMBL" id="CAFBMM010000085">
    <property type="protein sequence ID" value="CAB4914467.1"/>
    <property type="molecule type" value="Genomic_DNA"/>
</dbReference>
<accession>A0A6J7H0L7</accession>
<dbReference type="InterPro" id="IPR003594">
    <property type="entry name" value="HATPase_dom"/>
</dbReference>
<feature type="domain" description="Histidine kinase" evidence="8">
    <location>
        <begin position="295"/>
        <end position="493"/>
    </location>
</feature>
<dbReference type="PANTHER" id="PTHR41523">
    <property type="entry name" value="TWO-COMPONENT SYSTEM SENSOR PROTEIN"/>
    <property type="match status" value="1"/>
</dbReference>
<dbReference type="EC" id="2.7.13.3" evidence="2"/>
<dbReference type="InterPro" id="IPR011495">
    <property type="entry name" value="Sig_transdc_His_kin_sub2_dim/P"/>
</dbReference>
<dbReference type="GO" id="GO:0005524">
    <property type="term" value="F:ATP binding"/>
    <property type="evidence" value="ECO:0007669"/>
    <property type="project" value="UniProtKB-KW"/>
</dbReference>
<name>A0A6J7H0L7_9ZZZZ</name>
<dbReference type="GO" id="GO:0004673">
    <property type="term" value="F:protein histidine kinase activity"/>
    <property type="evidence" value="ECO:0007669"/>
    <property type="project" value="UniProtKB-EC"/>
</dbReference>
<evidence type="ECO:0000256" key="4">
    <source>
        <dbReference type="ARBA" id="ARBA00022679"/>
    </source>
</evidence>
<gene>
    <name evidence="9" type="ORF">UFOPK3605_01331</name>
    <name evidence="10" type="ORF">UFOPK3897_00602</name>
</gene>
<protein>
    <recommendedName>
        <fullName evidence="2">histidine kinase</fullName>
        <ecNumber evidence="2">2.7.13.3</ecNumber>
    </recommendedName>
</protein>
<dbReference type="Pfam" id="PF07568">
    <property type="entry name" value="HisKA_2"/>
    <property type="match status" value="1"/>
</dbReference>
<sequence length="493" mass="54385">MSIPLYDLALSSTGLNGDQLRHLQRLVGNWQLLADLCFSDLLLVAPVDVDNPHRFMVLAHVRPTTGPTLYPAELVGTVVQEVERPVMTQAWQQRVSKSDFVKSLLDGEEFLGVEAQARSNCIPVYFDGEVIAIVDMESSLESGRKSGELERHYLEVFDKFAVMISEGSFPFDRDEIVLEEGARVADGVIVTNENYEMLFASPNAVSVFHRFGIHAFALGTRIQEIGVDQVVLERARLTRLPEFAEVEQGEVSILIQAIPLISNAEVVNLLVLVRDVSDLRRRDRMLLSKDAMIREIHHRVKNNLQTIAALLRLQGRRLESSEAREAIEEAQRRVRSIAIVHETLSRETSDTVEFMEIIQPLVGVVQETVSSAEQQLEFSVEGDVGVIPGAVATPLAVILNELMQNAVDHAFPYVDGEVSQGKILISIDRIGEILEVRVSDSGVGFPLGFVMADSEGMGLSIVRTLIGSELGGSIEINDSGVPGAEVTLRIPFN</sequence>
<evidence type="ECO:0000256" key="1">
    <source>
        <dbReference type="ARBA" id="ARBA00000085"/>
    </source>
</evidence>
<dbReference type="InterPro" id="IPR036890">
    <property type="entry name" value="HATPase_C_sf"/>
</dbReference>
<keyword evidence="4" id="KW-0808">Transferase</keyword>
<dbReference type="InterPro" id="IPR022066">
    <property type="entry name" value="PdtaS_GAF"/>
</dbReference>
<keyword evidence="5" id="KW-0547">Nucleotide-binding</keyword>
<dbReference type="SMART" id="SM00387">
    <property type="entry name" value="HATPase_c"/>
    <property type="match status" value="1"/>
</dbReference>
<evidence type="ECO:0000256" key="5">
    <source>
        <dbReference type="ARBA" id="ARBA00022741"/>
    </source>
</evidence>
<evidence type="ECO:0000256" key="6">
    <source>
        <dbReference type="ARBA" id="ARBA00022777"/>
    </source>
</evidence>
<comment type="catalytic activity">
    <reaction evidence="1">
        <text>ATP + protein L-histidine = ADP + protein N-phospho-L-histidine.</text>
        <dbReference type="EC" id="2.7.13.3"/>
    </reaction>
</comment>
<dbReference type="SUPFAM" id="SSF55874">
    <property type="entry name" value="ATPase domain of HSP90 chaperone/DNA topoisomerase II/histidine kinase"/>
    <property type="match status" value="1"/>
</dbReference>
<dbReference type="InterPro" id="IPR005467">
    <property type="entry name" value="His_kinase_dom"/>
</dbReference>
<dbReference type="PANTHER" id="PTHR41523:SF8">
    <property type="entry name" value="ETHYLENE RESPONSE SENSOR PROTEIN"/>
    <property type="match status" value="1"/>
</dbReference>
<dbReference type="Gene3D" id="3.30.565.10">
    <property type="entry name" value="Histidine kinase-like ATPase, C-terminal domain"/>
    <property type="match status" value="1"/>
</dbReference>
<evidence type="ECO:0000313" key="9">
    <source>
        <dbReference type="EMBL" id="CAB4914467.1"/>
    </source>
</evidence>
<dbReference type="AlphaFoldDB" id="A0A6J7H0L7"/>
<reference evidence="9" key="1">
    <citation type="submission" date="2020-05" db="EMBL/GenBank/DDBJ databases">
        <authorList>
            <person name="Chiriac C."/>
            <person name="Salcher M."/>
            <person name="Ghai R."/>
            <person name="Kavagutti S V."/>
        </authorList>
    </citation>
    <scope>NUCLEOTIDE SEQUENCE</scope>
</reference>
<keyword evidence="7" id="KW-0067">ATP-binding</keyword>
<dbReference type="PROSITE" id="PS50109">
    <property type="entry name" value="HIS_KIN"/>
    <property type="match status" value="1"/>
</dbReference>
<evidence type="ECO:0000259" key="8">
    <source>
        <dbReference type="PROSITE" id="PS50109"/>
    </source>
</evidence>
<proteinExistence type="predicted"/>
<dbReference type="InterPro" id="IPR038424">
    <property type="entry name" value="H_kinase_PdtaS_GAF_sf"/>
</dbReference>
<dbReference type="EMBL" id="CAFBOF010000008">
    <property type="protein sequence ID" value="CAB4973049.1"/>
    <property type="molecule type" value="Genomic_DNA"/>
</dbReference>
<keyword evidence="6" id="KW-0418">Kinase</keyword>